<accession>A4TWX0</accession>
<gene>
    <name evidence="4" type="ORF">MGR_3692</name>
</gene>
<dbReference type="InterPro" id="IPR016035">
    <property type="entry name" value="Acyl_Trfase/lysoPLipase"/>
</dbReference>
<feature type="domain" description="Malonyl-CoA:ACP transacylase (MAT)" evidence="3">
    <location>
        <begin position="66"/>
        <end position="359"/>
    </location>
</feature>
<dbReference type="InterPro" id="IPR001227">
    <property type="entry name" value="Ac_transferase_dom_sf"/>
</dbReference>
<dbReference type="GO" id="GO:0006633">
    <property type="term" value="P:fatty acid biosynthetic process"/>
    <property type="evidence" value="ECO:0007669"/>
    <property type="project" value="TreeGrafter"/>
</dbReference>
<dbReference type="PANTHER" id="PTHR43775">
    <property type="entry name" value="FATTY ACID SYNTHASE"/>
    <property type="match status" value="1"/>
</dbReference>
<protein>
    <submittedName>
        <fullName evidence="4">Acyltransferase</fullName>
    </submittedName>
</protein>
<dbReference type="Pfam" id="PF00698">
    <property type="entry name" value="Acyl_transf_1"/>
    <property type="match status" value="1"/>
</dbReference>
<name>A4TWX0_9PROT</name>
<reference evidence="4" key="1">
    <citation type="journal article" date="2007" name="J. Bacteriol.">
        <title>Comparative genome analysis of four magnetotactic bacteria reveals a complex set of group-specific genes implicated in magnetosome biomineralization and function.</title>
        <authorList>
            <person name="Richter M."/>
            <person name="Kube M."/>
            <person name="Bazylinski D.A."/>
            <person name="Lombardot T."/>
            <person name="Gloeckner F.O."/>
            <person name="Reinhardt R."/>
            <person name="Schueler D."/>
        </authorList>
    </citation>
    <scope>NUCLEOTIDE SEQUENCE</scope>
    <source>
        <strain evidence="4">MSR-1</strain>
    </source>
</reference>
<keyword evidence="2" id="KW-0597">Phosphoprotein</keyword>
<proteinExistence type="predicted"/>
<keyword evidence="4" id="KW-0808">Transferase</keyword>
<dbReference type="SMART" id="SM00827">
    <property type="entry name" value="PKS_AT"/>
    <property type="match status" value="1"/>
</dbReference>
<dbReference type="InterPro" id="IPR050091">
    <property type="entry name" value="PKS_NRPS_Biosynth_Enz"/>
</dbReference>
<dbReference type="PANTHER" id="PTHR43775:SF37">
    <property type="entry name" value="SI:DKEY-61P9.11"/>
    <property type="match status" value="1"/>
</dbReference>
<keyword evidence="1" id="KW-0596">Phosphopantetheine</keyword>
<evidence type="ECO:0000256" key="1">
    <source>
        <dbReference type="ARBA" id="ARBA00022450"/>
    </source>
</evidence>
<keyword evidence="4" id="KW-0012">Acyltransferase</keyword>
<evidence type="ECO:0000259" key="3">
    <source>
        <dbReference type="SMART" id="SM00827"/>
    </source>
</evidence>
<evidence type="ECO:0000256" key="2">
    <source>
        <dbReference type="ARBA" id="ARBA00022553"/>
    </source>
</evidence>
<dbReference type="GO" id="GO:0004312">
    <property type="term" value="F:fatty acid synthase activity"/>
    <property type="evidence" value="ECO:0007669"/>
    <property type="project" value="TreeGrafter"/>
</dbReference>
<organism evidence="4">
    <name type="scientific">Magnetospirillum gryphiswaldense</name>
    <dbReference type="NCBI Taxonomy" id="55518"/>
    <lineage>
        <taxon>Bacteria</taxon>
        <taxon>Pseudomonadati</taxon>
        <taxon>Pseudomonadota</taxon>
        <taxon>Alphaproteobacteria</taxon>
        <taxon>Rhodospirillales</taxon>
        <taxon>Rhodospirillaceae</taxon>
        <taxon>Magnetospirillum</taxon>
    </lineage>
</organism>
<dbReference type="InterPro" id="IPR014043">
    <property type="entry name" value="Acyl_transferase_dom"/>
</dbReference>
<dbReference type="Gene3D" id="3.40.366.10">
    <property type="entry name" value="Malonyl-Coenzyme A Acyl Carrier Protein, domain 2"/>
    <property type="match status" value="1"/>
</dbReference>
<dbReference type="EMBL" id="CU459003">
    <property type="protein sequence ID" value="CAM75127.1"/>
    <property type="molecule type" value="Genomic_DNA"/>
</dbReference>
<dbReference type="SUPFAM" id="SSF52151">
    <property type="entry name" value="FabD/lysophospholipase-like"/>
    <property type="match status" value="1"/>
</dbReference>
<evidence type="ECO:0000313" key="4">
    <source>
        <dbReference type="EMBL" id="CAM75127.1"/>
    </source>
</evidence>
<dbReference type="AlphaFoldDB" id="A4TWX0"/>
<sequence length="383" mass="41666">MNELGTSPQVPYYLRPGKKSTVLYHRDISSTHCSRGHCQKRMEQGSVPNVFADMDWPVPPLPVIFCFAGQGSQYFGMAGQLLAENAVFRHWMQAGDAIVAARHGFSVLAEIQGGGKRVSQPFDRLEASHPAIFLVQYALAKVLQDHGLRPHMLLGVSLGEIVAQAIAGMISFETALTLVADQPDLFRRTCPPGGMVAVLAPATLHADNPVLAARSEMAGITSPNHFILSALAEDLDGIEAELRRREVVFQRLPVPFAFHSRFIDAAQAECLAATALVRRESPFWPVWSCCTAGPTGTAMPDLIWRIVRQPMQVAHSVAILEQQGAVYVDLSPSGTLATVLRQCLQPGSPSKLLSVLSPFGGDDQRLTKTVETLRRLAETGTLR</sequence>